<reference evidence="7 8" key="1">
    <citation type="journal article" date="2022" name="Allergy">
        <title>Genome assembly and annotation of Periplaneta americana reveal a comprehensive cockroach allergen profile.</title>
        <authorList>
            <person name="Wang L."/>
            <person name="Xiong Q."/>
            <person name="Saelim N."/>
            <person name="Wang L."/>
            <person name="Nong W."/>
            <person name="Wan A.T."/>
            <person name="Shi M."/>
            <person name="Liu X."/>
            <person name="Cao Q."/>
            <person name="Hui J.H.L."/>
            <person name="Sookrung N."/>
            <person name="Leung T.F."/>
            <person name="Tungtrongchitr A."/>
            <person name="Tsui S.K.W."/>
        </authorList>
    </citation>
    <scope>NUCLEOTIDE SEQUENCE [LARGE SCALE GENOMIC DNA]</scope>
    <source>
        <strain evidence="7">PWHHKU_190912</strain>
    </source>
</reference>
<keyword evidence="8" id="KW-1185">Reference proteome</keyword>
<dbReference type="PANTHER" id="PTHR10909">
    <property type="entry name" value="ELECTRON TRANSPORT OXIDOREDUCTASE"/>
    <property type="match status" value="1"/>
</dbReference>
<evidence type="ECO:0000259" key="5">
    <source>
        <dbReference type="Pfam" id="PF02770"/>
    </source>
</evidence>
<dbReference type="EMBL" id="JAJSOF020000017">
    <property type="protein sequence ID" value="KAJ4440465.1"/>
    <property type="molecule type" value="Genomic_DNA"/>
</dbReference>
<comment type="pathway">
    <text evidence="2">Lipid metabolism; peroxisomal fatty acid beta-oxidation.</text>
</comment>
<keyword evidence="4" id="KW-0274">FAD</keyword>
<dbReference type="InterPro" id="IPR006091">
    <property type="entry name" value="Acyl-CoA_Oxase/DH_mid-dom"/>
</dbReference>
<comment type="cofactor">
    <cofactor evidence="1">
        <name>FAD</name>
        <dbReference type="ChEBI" id="CHEBI:57692"/>
    </cofactor>
</comment>
<evidence type="ECO:0000256" key="4">
    <source>
        <dbReference type="ARBA" id="ARBA00022827"/>
    </source>
</evidence>
<name>A0ABQ8T3G8_PERAM</name>
<dbReference type="SUPFAM" id="SSF47203">
    <property type="entry name" value="Acyl-CoA dehydrogenase C-terminal domain-like"/>
    <property type="match status" value="1"/>
</dbReference>
<sequence>MGGVIIGRIRIKCIRFADDMALLAEEEMILRDMLLELNYSCEQYGMKINVNKMKTMVTERKVKKKKEHLLRTSGELRKRLVKCFVWSVALYGAETWTLRRSEEKRIEAFEMWLWRRMEHVKWTDRIRNEGLLERVDKERIMLKLMRKRKRNWLGHWLRRNCLLKDALEGMANGRRVWGRRRYQMIDDIKIYESYEETKKKAENRKDWRMRVCIPNSYTNVTQIKIRHEVFIHFQTELGHGTYIRGLETTAHYHPETQEFVINSPTLSSYKWWPGGMGHTANYAVVAAQLYTQEVYRGVHIFIVQLRDEETHEPMPGMKIGEIGTKFGMHTINNGFLAFQNVHIPRDQMLMKNAKVLEDGSYVKSPSDKLVYGTMIYVRVVMLQTCAYQLGLAATIAIRYSAVRRQSEMKPG</sequence>
<dbReference type="Gene3D" id="1.20.140.10">
    <property type="entry name" value="Butyryl-CoA Dehydrogenase, subunit A, domain 3"/>
    <property type="match status" value="1"/>
</dbReference>
<dbReference type="Pfam" id="PF02770">
    <property type="entry name" value="Acyl-CoA_dh_M"/>
    <property type="match status" value="1"/>
</dbReference>
<evidence type="ECO:0000256" key="3">
    <source>
        <dbReference type="ARBA" id="ARBA00022630"/>
    </source>
</evidence>
<keyword evidence="3" id="KW-0285">Flavoprotein</keyword>
<feature type="domain" description="Acyl-CoA oxidase C-alpha1" evidence="6">
    <location>
        <begin position="371"/>
        <end position="408"/>
    </location>
</feature>
<dbReference type="PANTHER" id="PTHR10909:SF250">
    <property type="entry name" value="PEROXISOMAL ACYL-COENZYME A OXIDASE 1"/>
    <property type="match status" value="1"/>
</dbReference>
<evidence type="ECO:0000313" key="7">
    <source>
        <dbReference type="EMBL" id="KAJ4440465.1"/>
    </source>
</evidence>
<accession>A0ABQ8T3G8</accession>
<dbReference type="Pfam" id="PF22924">
    <property type="entry name" value="ACOX_C_alpha1"/>
    <property type="match status" value="1"/>
</dbReference>
<protein>
    <recommendedName>
        <fullName evidence="9">Reverse transcriptase domain-containing protein</fullName>
    </recommendedName>
</protein>
<dbReference type="InterPro" id="IPR009100">
    <property type="entry name" value="AcylCoA_DH/oxidase_NM_dom_sf"/>
</dbReference>
<gene>
    <name evidence="7" type="ORF">ANN_08606</name>
</gene>
<dbReference type="InterPro" id="IPR036250">
    <property type="entry name" value="AcylCo_DH-like_C"/>
</dbReference>
<organism evidence="7 8">
    <name type="scientific">Periplaneta americana</name>
    <name type="common">American cockroach</name>
    <name type="synonym">Blatta americana</name>
    <dbReference type="NCBI Taxonomy" id="6978"/>
    <lineage>
        <taxon>Eukaryota</taxon>
        <taxon>Metazoa</taxon>
        <taxon>Ecdysozoa</taxon>
        <taxon>Arthropoda</taxon>
        <taxon>Hexapoda</taxon>
        <taxon>Insecta</taxon>
        <taxon>Pterygota</taxon>
        <taxon>Neoptera</taxon>
        <taxon>Polyneoptera</taxon>
        <taxon>Dictyoptera</taxon>
        <taxon>Blattodea</taxon>
        <taxon>Blattoidea</taxon>
        <taxon>Blattidae</taxon>
        <taxon>Blattinae</taxon>
        <taxon>Periplaneta</taxon>
    </lineage>
</organism>
<evidence type="ECO:0000313" key="8">
    <source>
        <dbReference type="Proteomes" id="UP001148838"/>
    </source>
</evidence>
<evidence type="ECO:0008006" key="9">
    <source>
        <dbReference type="Google" id="ProtNLM"/>
    </source>
</evidence>
<dbReference type="Proteomes" id="UP001148838">
    <property type="component" value="Unassembled WGS sequence"/>
</dbReference>
<dbReference type="InterPro" id="IPR012258">
    <property type="entry name" value="Acyl-CoA_oxidase"/>
</dbReference>
<proteinExistence type="predicted"/>
<dbReference type="Gene3D" id="2.40.110.10">
    <property type="entry name" value="Butyryl-CoA Dehydrogenase, subunit A, domain 2"/>
    <property type="match status" value="1"/>
</dbReference>
<dbReference type="InterPro" id="IPR046373">
    <property type="entry name" value="Acyl-CoA_Oxase/DH_mid-dom_sf"/>
</dbReference>
<evidence type="ECO:0000256" key="2">
    <source>
        <dbReference type="ARBA" id="ARBA00004846"/>
    </source>
</evidence>
<dbReference type="SUPFAM" id="SSF56645">
    <property type="entry name" value="Acyl-CoA dehydrogenase NM domain-like"/>
    <property type="match status" value="1"/>
</dbReference>
<evidence type="ECO:0000259" key="6">
    <source>
        <dbReference type="Pfam" id="PF22924"/>
    </source>
</evidence>
<evidence type="ECO:0000256" key="1">
    <source>
        <dbReference type="ARBA" id="ARBA00001974"/>
    </source>
</evidence>
<dbReference type="InterPro" id="IPR055060">
    <property type="entry name" value="ACOX_C_alpha1"/>
</dbReference>
<feature type="domain" description="Acyl-CoA oxidase/dehydrogenase middle" evidence="5">
    <location>
        <begin position="235"/>
        <end position="341"/>
    </location>
</feature>
<comment type="caution">
    <text evidence="7">The sequence shown here is derived from an EMBL/GenBank/DDBJ whole genome shotgun (WGS) entry which is preliminary data.</text>
</comment>